<proteinExistence type="predicted"/>
<accession>A0A8S3YYK1</accession>
<protein>
    <submittedName>
        <fullName evidence="1">Uncharacterized protein</fullName>
    </submittedName>
</protein>
<keyword evidence="2" id="KW-1185">Reference proteome</keyword>
<evidence type="ECO:0000313" key="2">
    <source>
        <dbReference type="Proteomes" id="UP000678393"/>
    </source>
</evidence>
<dbReference type="EMBL" id="CAJHNH020000957">
    <property type="protein sequence ID" value="CAG5120745.1"/>
    <property type="molecule type" value="Genomic_DNA"/>
</dbReference>
<dbReference type="Proteomes" id="UP000678393">
    <property type="component" value="Unassembled WGS sequence"/>
</dbReference>
<gene>
    <name evidence="1" type="ORF">CUNI_LOCUS6303</name>
</gene>
<sequence>HYFYYNGHDMPIIIEDSSRISNRITNRILKILLENIGGYAGVEIQHCQIYDNQNITALLDRVSGHTTSINCQPPQPNLASVPDTMVNLETWMVAGFNKAPWLDTGELIDAGPLGPQGRMGWYLPTLIVEEFWSKNQIVVDHWRALLIPRVIRRFSWWGRPELQEIKTNYKYRAYKNPKCQENSRGLRRNCATLFAAYYGMNSGVLQSQIEGLGLYVDIIWLEDQLTQFVNDVVNSNQPVIFFSWHPHTDSLRSLYEDKLSRSSHRT</sequence>
<dbReference type="AlphaFoldDB" id="A0A8S3YYK1"/>
<reference evidence="1" key="1">
    <citation type="submission" date="2021-04" db="EMBL/GenBank/DDBJ databases">
        <authorList>
            <consortium name="Molecular Ecology Group"/>
        </authorList>
    </citation>
    <scope>NUCLEOTIDE SEQUENCE</scope>
</reference>
<organism evidence="1 2">
    <name type="scientific">Candidula unifasciata</name>
    <dbReference type="NCBI Taxonomy" id="100452"/>
    <lineage>
        <taxon>Eukaryota</taxon>
        <taxon>Metazoa</taxon>
        <taxon>Spiralia</taxon>
        <taxon>Lophotrochozoa</taxon>
        <taxon>Mollusca</taxon>
        <taxon>Gastropoda</taxon>
        <taxon>Heterobranchia</taxon>
        <taxon>Euthyneura</taxon>
        <taxon>Panpulmonata</taxon>
        <taxon>Eupulmonata</taxon>
        <taxon>Stylommatophora</taxon>
        <taxon>Helicina</taxon>
        <taxon>Helicoidea</taxon>
        <taxon>Geomitridae</taxon>
        <taxon>Candidula</taxon>
    </lineage>
</organism>
<dbReference type="OrthoDB" id="73209at2759"/>
<evidence type="ECO:0000313" key="1">
    <source>
        <dbReference type="EMBL" id="CAG5120745.1"/>
    </source>
</evidence>
<feature type="non-terminal residue" evidence="1">
    <location>
        <position position="266"/>
    </location>
</feature>
<comment type="caution">
    <text evidence="1">The sequence shown here is derived from an EMBL/GenBank/DDBJ whole genome shotgun (WGS) entry which is preliminary data.</text>
</comment>
<name>A0A8S3YYK1_9EUPU</name>